<evidence type="ECO:0000313" key="7">
    <source>
        <dbReference type="Proteomes" id="UP000225108"/>
    </source>
</evidence>
<dbReference type="Gene3D" id="3.90.226.10">
    <property type="entry name" value="2-enoyl-CoA Hydratase, Chain A, domain 1"/>
    <property type="match status" value="1"/>
</dbReference>
<sequence>MQGQDGLTTSIDERGVARLVINRPERKNSMASETSVAFIEVMTAWARDDSVRVVVLGAPGRDFCTGADIVAMATAEPPQSPEEARARAEQTIDTGSDVVRAIRAIKVPVVAVVGGAAVGIGASIAFASDLVYAASDAYFLLAFVNIGLMPDGAATATVAAAVGRARANAMALLGEKLPASQAWADGLVTAVVEPDALQAKVDKVIDKLLAASPRALELTKQAVDAQTLAGFDLALDLEREGQIELLQSPEFAALIEAFASRGKARTPVPASNQ</sequence>
<dbReference type="Gene3D" id="1.10.12.10">
    <property type="entry name" value="Lyase 2-enoyl-coa Hydratase, Chain A, domain 2"/>
    <property type="match status" value="1"/>
</dbReference>
<dbReference type="PANTHER" id="PTHR43684:SF1">
    <property type="entry name" value="ENOYL-COA DELTA ISOMERASE 2"/>
    <property type="match status" value="1"/>
</dbReference>
<dbReference type="SUPFAM" id="SSF52096">
    <property type="entry name" value="ClpP/crotonase"/>
    <property type="match status" value="1"/>
</dbReference>
<dbReference type="InterPro" id="IPR014748">
    <property type="entry name" value="Enoyl-CoA_hydra_C"/>
</dbReference>
<feature type="transmembrane region" description="Helical" evidence="5">
    <location>
        <begin position="138"/>
        <end position="162"/>
    </location>
</feature>
<feature type="transmembrane region" description="Helical" evidence="5">
    <location>
        <begin position="109"/>
        <end position="132"/>
    </location>
</feature>
<accession>A0A2G3PJG7</accession>
<dbReference type="Pfam" id="PF00378">
    <property type="entry name" value="ECH_1"/>
    <property type="match status" value="1"/>
</dbReference>
<keyword evidence="4" id="KW-0413">Isomerase</keyword>
<proteinExistence type="inferred from homology"/>
<keyword evidence="5" id="KW-0472">Membrane</keyword>
<gene>
    <name evidence="6" type="ORF">CSW57_20045</name>
</gene>
<comment type="subcellular location">
    <subcellularLocation>
        <location evidence="1">Peroxisome</location>
    </subcellularLocation>
</comment>
<evidence type="ECO:0000256" key="1">
    <source>
        <dbReference type="ARBA" id="ARBA00004275"/>
    </source>
</evidence>
<protein>
    <submittedName>
        <fullName evidence="6">Enoyl-CoA hydratase</fullName>
    </submittedName>
</protein>
<comment type="similarity">
    <text evidence="2">Belongs to the enoyl-CoA hydratase/isomerase family.</text>
</comment>
<dbReference type="GO" id="GO:0004165">
    <property type="term" value="F:delta(3)-delta(2)-enoyl-CoA isomerase activity"/>
    <property type="evidence" value="ECO:0007669"/>
    <property type="project" value="UniProtKB-ARBA"/>
</dbReference>
<keyword evidence="5" id="KW-0812">Transmembrane</keyword>
<dbReference type="Proteomes" id="UP000225108">
    <property type="component" value="Unassembled WGS sequence"/>
</dbReference>
<evidence type="ECO:0000256" key="3">
    <source>
        <dbReference type="ARBA" id="ARBA00023140"/>
    </source>
</evidence>
<organism evidence="6 7">
    <name type="scientific">Williamsia marianensis</name>
    <dbReference type="NCBI Taxonomy" id="85044"/>
    <lineage>
        <taxon>Bacteria</taxon>
        <taxon>Bacillati</taxon>
        <taxon>Actinomycetota</taxon>
        <taxon>Actinomycetes</taxon>
        <taxon>Mycobacteriales</taxon>
        <taxon>Nocardiaceae</taxon>
        <taxon>Williamsia</taxon>
    </lineage>
</organism>
<evidence type="ECO:0000256" key="2">
    <source>
        <dbReference type="ARBA" id="ARBA00005254"/>
    </source>
</evidence>
<dbReference type="AlphaFoldDB" id="A0A2G3PJG7"/>
<name>A0A2G3PJG7_WILMA</name>
<dbReference type="InterPro" id="IPR001753">
    <property type="entry name" value="Enoyl-CoA_hydra/iso"/>
</dbReference>
<comment type="caution">
    <text evidence="6">The sequence shown here is derived from an EMBL/GenBank/DDBJ whole genome shotgun (WGS) entry which is preliminary data.</text>
</comment>
<dbReference type="RefSeq" id="WP_099384245.1">
    <property type="nucleotide sequence ID" value="NZ_PEBD01000010.1"/>
</dbReference>
<dbReference type="InterPro" id="IPR051053">
    <property type="entry name" value="ECH/Chromodomain_protein"/>
</dbReference>
<evidence type="ECO:0000256" key="4">
    <source>
        <dbReference type="ARBA" id="ARBA00023235"/>
    </source>
</evidence>
<dbReference type="EMBL" id="PEBD01000010">
    <property type="protein sequence ID" value="PHV65955.1"/>
    <property type="molecule type" value="Genomic_DNA"/>
</dbReference>
<dbReference type="CDD" id="cd06558">
    <property type="entry name" value="crotonase-like"/>
    <property type="match status" value="1"/>
</dbReference>
<dbReference type="InterPro" id="IPR029045">
    <property type="entry name" value="ClpP/crotonase-like_dom_sf"/>
</dbReference>
<dbReference type="PANTHER" id="PTHR43684">
    <property type="match status" value="1"/>
</dbReference>
<evidence type="ECO:0000313" key="6">
    <source>
        <dbReference type="EMBL" id="PHV65955.1"/>
    </source>
</evidence>
<keyword evidence="5" id="KW-1133">Transmembrane helix</keyword>
<reference evidence="6 7" key="1">
    <citation type="submission" date="2017-10" db="EMBL/GenBank/DDBJ databases">
        <title>The draft genome sequence of Williamsia sp. BULT 1.1 isolated from the semi-arid grassland soils from South Africa.</title>
        <authorList>
            <person name="Kabwe M.H."/>
            <person name="Govender N."/>
            <person name="Mutseka Lunga P."/>
            <person name="Vikram S."/>
            <person name="Makhalanyane T.P."/>
        </authorList>
    </citation>
    <scope>NUCLEOTIDE SEQUENCE [LARGE SCALE GENOMIC DNA]</scope>
    <source>
        <strain evidence="6 7">BULT 1.1</strain>
    </source>
</reference>
<keyword evidence="3" id="KW-0576">Peroxisome</keyword>
<evidence type="ECO:0000256" key="5">
    <source>
        <dbReference type="SAM" id="Phobius"/>
    </source>
</evidence>